<evidence type="ECO:0000313" key="2">
    <source>
        <dbReference type="Proteomes" id="UP001642540"/>
    </source>
</evidence>
<name>A0ABP1RWZ5_9HEXA</name>
<accession>A0ABP1RWZ5</accession>
<dbReference type="EMBL" id="CAXLJM020000119">
    <property type="protein sequence ID" value="CAL8137679.1"/>
    <property type="molecule type" value="Genomic_DNA"/>
</dbReference>
<protein>
    <submittedName>
        <fullName evidence="1">Uncharacterized protein</fullName>
    </submittedName>
</protein>
<reference evidence="1 2" key="1">
    <citation type="submission" date="2024-08" db="EMBL/GenBank/DDBJ databases">
        <authorList>
            <person name="Cucini C."/>
            <person name="Frati F."/>
        </authorList>
    </citation>
    <scope>NUCLEOTIDE SEQUENCE [LARGE SCALE GENOMIC DNA]</scope>
</reference>
<organism evidence="1 2">
    <name type="scientific">Orchesella dallaii</name>
    <dbReference type="NCBI Taxonomy" id="48710"/>
    <lineage>
        <taxon>Eukaryota</taxon>
        <taxon>Metazoa</taxon>
        <taxon>Ecdysozoa</taxon>
        <taxon>Arthropoda</taxon>
        <taxon>Hexapoda</taxon>
        <taxon>Collembola</taxon>
        <taxon>Entomobryomorpha</taxon>
        <taxon>Entomobryoidea</taxon>
        <taxon>Orchesellidae</taxon>
        <taxon>Orchesellinae</taxon>
        <taxon>Orchesella</taxon>
    </lineage>
</organism>
<keyword evidence="2" id="KW-1185">Reference proteome</keyword>
<evidence type="ECO:0000313" key="1">
    <source>
        <dbReference type="EMBL" id="CAL8137679.1"/>
    </source>
</evidence>
<comment type="caution">
    <text evidence="1">The sequence shown here is derived from an EMBL/GenBank/DDBJ whole genome shotgun (WGS) entry which is preliminary data.</text>
</comment>
<proteinExistence type="predicted"/>
<dbReference type="Proteomes" id="UP001642540">
    <property type="component" value="Unassembled WGS sequence"/>
</dbReference>
<sequence>MEKHTASPTPSTIPQRFIKQLLNASSLTPAVSRSVSPKIVVGKLPTETWAATFAELYTDPVKKLEIMKPFKPLDHPTSNSTKDLYRAYFIPKIKKSLQWDWRQKNRRLQGLHEEKFEEAEPGWESFEKAFTEEEVVAYLTRKLESQLKPVA</sequence>
<gene>
    <name evidence="1" type="ORF">ODALV1_LOCUS27028</name>
</gene>